<evidence type="ECO:0000313" key="4">
    <source>
        <dbReference type="WBParaSite" id="Pan_g6856.t1"/>
    </source>
</evidence>
<feature type="region of interest" description="Disordered" evidence="1">
    <location>
        <begin position="1"/>
        <end position="50"/>
    </location>
</feature>
<evidence type="ECO:0000256" key="1">
    <source>
        <dbReference type="SAM" id="MobiDB-lite"/>
    </source>
</evidence>
<keyword evidence="2" id="KW-0472">Membrane</keyword>
<dbReference type="AlphaFoldDB" id="A0A7E4W5N7"/>
<keyword evidence="3" id="KW-1185">Reference proteome</keyword>
<evidence type="ECO:0000256" key="2">
    <source>
        <dbReference type="SAM" id="Phobius"/>
    </source>
</evidence>
<protein>
    <submittedName>
        <fullName evidence="4">KASH domain-containing protein</fullName>
    </submittedName>
</protein>
<sequence>MLQRPQNGTSPPPPDNGVEAHELDDFGPRAPAPAPAEVPEPPEEESNNGSDRWSVLDMCLVGIVVFFLFIGLVCAFVSTVCSFIPGCNIEPLMSPIPPRFG</sequence>
<accession>A0A7E4W5N7</accession>
<keyword evidence="2" id="KW-1133">Transmembrane helix</keyword>
<organism evidence="3 4">
    <name type="scientific">Panagrellus redivivus</name>
    <name type="common">Microworm</name>
    <dbReference type="NCBI Taxonomy" id="6233"/>
    <lineage>
        <taxon>Eukaryota</taxon>
        <taxon>Metazoa</taxon>
        <taxon>Ecdysozoa</taxon>
        <taxon>Nematoda</taxon>
        <taxon>Chromadorea</taxon>
        <taxon>Rhabditida</taxon>
        <taxon>Tylenchina</taxon>
        <taxon>Panagrolaimomorpha</taxon>
        <taxon>Panagrolaimoidea</taxon>
        <taxon>Panagrolaimidae</taxon>
        <taxon>Panagrellus</taxon>
    </lineage>
</organism>
<proteinExistence type="predicted"/>
<reference evidence="4" key="2">
    <citation type="submission" date="2020-10" db="UniProtKB">
        <authorList>
            <consortium name="WormBaseParasite"/>
        </authorList>
    </citation>
    <scope>IDENTIFICATION</scope>
</reference>
<evidence type="ECO:0000313" key="3">
    <source>
        <dbReference type="Proteomes" id="UP000492821"/>
    </source>
</evidence>
<reference evidence="3" key="1">
    <citation type="journal article" date="2013" name="Genetics">
        <title>The draft genome and transcriptome of Panagrellus redivivus are shaped by the harsh demands of a free-living lifestyle.</title>
        <authorList>
            <person name="Srinivasan J."/>
            <person name="Dillman A.R."/>
            <person name="Macchietto M.G."/>
            <person name="Heikkinen L."/>
            <person name="Lakso M."/>
            <person name="Fracchia K.M."/>
            <person name="Antoshechkin I."/>
            <person name="Mortazavi A."/>
            <person name="Wong G."/>
            <person name="Sternberg P.W."/>
        </authorList>
    </citation>
    <scope>NUCLEOTIDE SEQUENCE [LARGE SCALE GENOMIC DNA]</scope>
    <source>
        <strain evidence="3">MT8872</strain>
    </source>
</reference>
<feature type="compositionally biased region" description="Basic and acidic residues" evidence="1">
    <location>
        <begin position="18"/>
        <end position="27"/>
    </location>
</feature>
<dbReference type="WBParaSite" id="Pan_g6856.t1">
    <property type="protein sequence ID" value="Pan_g6856.t1"/>
    <property type="gene ID" value="Pan_g6856"/>
</dbReference>
<feature type="compositionally biased region" description="Pro residues" evidence="1">
    <location>
        <begin position="30"/>
        <end position="39"/>
    </location>
</feature>
<name>A0A7E4W5N7_PANRE</name>
<dbReference type="Proteomes" id="UP000492821">
    <property type="component" value="Unassembled WGS sequence"/>
</dbReference>
<keyword evidence="2" id="KW-0812">Transmembrane</keyword>
<feature type="transmembrane region" description="Helical" evidence="2">
    <location>
        <begin position="60"/>
        <end position="84"/>
    </location>
</feature>